<gene>
    <name evidence="1" type="ORF">FCI23_22460</name>
</gene>
<name>A0A4U0SJP9_9ACTN</name>
<evidence type="ECO:0000313" key="2">
    <source>
        <dbReference type="Proteomes" id="UP000305778"/>
    </source>
</evidence>
<dbReference type="AlphaFoldDB" id="A0A4U0SJP9"/>
<accession>A0A4U0SJP9</accession>
<comment type="caution">
    <text evidence="1">The sequence shown here is derived from an EMBL/GenBank/DDBJ whole genome shotgun (WGS) entry which is preliminary data.</text>
</comment>
<organism evidence="1 2">
    <name type="scientific">Actinacidiphila oryziradicis</name>
    <dbReference type="NCBI Taxonomy" id="2571141"/>
    <lineage>
        <taxon>Bacteria</taxon>
        <taxon>Bacillati</taxon>
        <taxon>Actinomycetota</taxon>
        <taxon>Actinomycetes</taxon>
        <taxon>Kitasatosporales</taxon>
        <taxon>Streptomycetaceae</taxon>
        <taxon>Actinacidiphila</taxon>
    </lineage>
</organism>
<evidence type="ECO:0000313" key="1">
    <source>
        <dbReference type="EMBL" id="TKA09363.1"/>
    </source>
</evidence>
<dbReference type="EMBL" id="SUMC01000022">
    <property type="protein sequence ID" value="TKA09363.1"/>
    <property type="molecule type" value="Genomic_DNA"/>
</dbReference>
<proteinExistence type="predicted"/>
<reference evidence="1 2" key="1">
    <citation type="submission" date="2019-04" db="EMBL/GenBank/DDBJ databases">
        <title>Streptomyces oryziradicis sp. nov., a novel actinomycete isolated from rhizosphere soil of rice (Oryza sativa L.).</title>
        <authorList>
            <person name="Li C."/>
        </authorList>
    </citation>
    <scope>NUCLEOTIDE SEQUENCE [LARGE SCALE GENOMIC DNA]</scope>
    <source>
        <strain evidence="1 2">NEAU-C40</strain>
    </source>
</reference>
<keyword evidence="2" id="KW-1185">Reference proteome</keyword>
<protein>
    <submittedName>
        <fullName evidence="1">Uncharacterized protein</fullName>
    </submittedName>
</protein>
<dbReference type="RefSeq" id="WP_136725738.1">
    <property type="nucleotide sequence ID" value="NZ_SUMC01000022.1"/>
</dbReference>
<dbReference type="Proteomes" id="UP000305778">
    <property type="component" value="Unassembled WGS sequence"/>
</dbReference>
<sequence length="106" mass="11741">MHTGCRGLWIPFRQLVGGVHFDSQRDRLDRGSLDAERLATGTRGLVAACGPGDQPPGHLVGVVLEHHQAGERVPRIDPDESASGVPDRIRATRHQRLLLLVRITRW</sequence>